<sequence length="176" mass="20323">MKKINFQFHARNDEIADFLQCVVAENGLKAYGIILFPYCREDISEEICINYNKVKKYKLIVLSRRGAEIAVEEQYDQFIFECRGDLFITIGKDNGIELFESAMGAVSDNDIDKLWIKIISHFKRRLLKGAFVTSPNGLSKYYPNHRYSDGAKQAYDSGVIIRPIAGWNYYELKQSL</sequence>
<proteinExistence type="predicted"/>
<gene>
    <name evidence="1" type="ORF">KQI86_07825</name>
</gene>
<comment type="caution">
    <text evidence="1">The sequence shown here is derived from an EMBL/GenBank/DDBJ whole genome shotgun (WGS) entry which is preliminary data.</text>
</comment>
<keyword evidence="2" id="KW-1185">Reference proteome</keyword>
<name>A0ABS6EG86_9CLOT</name>
<protein>
    <recommendedName>
        <fullName evidence="3">MEDS domain-containing protein</fullName>
    </recommendedName>
</protein>
<reference evidence="1 2" key="1">
    <citation type="submission" date="2021-06" db="EMBL/GenBank/DDBJ databases">
        <authorList>
            <person name="Sun Q."/>
            <person name="Li D."/>
        </authorList>
    </citation>
    <scope>NUCLEOTIDE SEQUENCE [LARGE SCALE GENOMIC DNA]</scope>
    <source>
        <strain evidence="1 2">MSJ-11</strain>
    </source>
</reference>
<evidence type="ECO:0000313" key="1">
    <source>
        <dbReference type="EMBL" id="MBU5484236.1"/>
    </source>
</evidence>
<evidence type="ECO:0000313" key="2">
    <source>
        <dbReference type="Proteomes" id="UP000726170"/>
    </source>
</evidence>
<dbReference type="Proteomes" id="UP000726170">
    <property type="component" value="Unassembled WGS sequence"/>
</dbReference>
<accession>A0ABS6EG86</accession>
<organism evidence="1 2">
    <name type="scientific">Clostridium mobile</name>
    <dbReference type="NCBI Taxonomy" id="2841512"/>
    <lineage>
        <taxon>Bacteria</taxon>
        <taxon>Bacillati</taxon>
        <taxon>Bacillota</taxon>
        <taxon>Clostridia</taxon>
        <taxon>Eubacteriales</taxon>
        <taxon>Clostridiaceae</taxon>
        <taxon>Clostridium</taxon>
    </lineage>
</organism>
<dbReference type="EMBL" id="JAHLQF010000002">
    <property type="protein sequence ID" value="MBU5484236.1"/>
    <property type="molecule type" value="Genomic_DNA"/>
</dbReference>
<dbReference type="RefSeq" id="WP_216438724.1">
    <property type="nucleotide sequence ID" value="NZ_JAHLQF010000002.1"/>
</dbReference>
<evidence type="ECO:0008006" key="3">
    <source>
        <dbReference type="Google" id="ProtNLM"/>
    </source>
</evidence>